<proteinExistence type="predicted"/>
<name>G0JTY2_9PROT</name>
<dbReference type="KEGG" id="afi:Acife_0528"/>
<evidence type="ECO:0000313" key="1">
    <source>
        <dbReference type="EMBL" id="AEM46734.1"/>
    </source>
</evidence>
<sequence>MSDSRRTERQTYRLTACQTHFLLFFLTTPDAPVVQFLESVQFPLGTLPKHLRLQISEGLAINGCLHSEFCKAGALIT</sequence>
<organism evidence="1 2">
    <name type="scientific">Acidithiobacillus ferrivorans SS3</name>
    <dbReference type="NCBI Taxonomy" id="743299"/>
    <lineage>
        <taxon>Bacteria</taxon>
        <taxon>Pseudomonadati</taxon>
        <taxon>Pseudomonadota</taxon>
        <taxon>Acidithiobacillia</taxon>
        <taxon>Acidithiobacillales</taxon>
        <taxon>Acidithiobacillaceae</taxon>
        <taxon>Acidithiobacillus</taxon>
    </lineage>
</organism>
<dbReference type="Proteomes" id="UP000009220">
    <property type="component" value="Chromosome"/>
</dbReference>
<protein>
    <submittedName>
        <fullName evidence="1">Uncharacterized protein</fullName>
    </submittedName>
</protein>
<evidence type="ECO:0000313" key="2">
    <source>
        <dbReference type="Proteomes" id="UP000009220"/>
    </source>
</evidence>
<reference evidence="1 2" key="1">
    <citation type="journal article" date="2011" name="J. Bacteriol.">
        <title>Draft genome of the psychrotolerant acidophile Acidithiobacillus ferrivorans SS3.</title>
        <authorList>
            <person name="Liljeqvist M."/>
            <person name="Valdes J."/>
            <person name="Holmes D.S."/>
            <person name="Dopson M."/>
        </authorList>
    </citation>
    <scope>NUCLEOTIDE SEQUENCE [LARGE SCALE GENOMIC DNA]</scope>
    <source>
        <strain evidence="1 2">SS3</strain>
    </source>
</reference>
<gene>
    <name evidence="1" type="ORF">Acife_0528</name>
</gene>
<dbReference type="AlphaFoldDB" id="G0JTY2"/>
<dbReference type="EMBL" id="CP002985">
    <property type="protein sequence ID" value="AEM46734.1"/>
    <property type="molecule type" value="Genomic_DNA"/>
</dbReference>
<dbReference type="HOGENOM" id="CLU_2630036_0_0_6"/>
<accession>G0JTY2</accession>